<sequence length="521" mass="56478">MQAIRRLCVVCLIIFPEILSAQATQPPTDGGPLSVIDWLGDRPKPTPKRSRPLPKPAEAPVAKSALPSPVSVNKLGQGRPRAIGLVPAKVTGLPQDIWSRSSASQIAQQLDRLPELHLPAAHTLLFTLLLAEATAPEDDAKQGDALALARVSKLMDAGALDPALSLIEQAGVATSQDHFKLWMDISLLLGTEDRACEMLQDKPFLSSDYGVRILCSVRSGKWENAALTLGAIQALQLLPPDDLALLDRFLNPDLYDGAVPLPTPRSISPLSFRLFEAIGEAKSTRNLPPEFAVSDLRDIAGWKAQLDAAERLTRIGALPDNRFLGIYTSREPAASGGVWDRVEALQRFDTALYSGNAEAVAKTLNAAWHAMTEAEVEISFAALYSERLRSVSLEGQSKMLRDHIVLLSPLYETVQNDHSASIEMEFLTSIARGEPPQAMPDIRTATAIASAFTDPSPRSDWIDEARNGQLGSAILHTIGLLEEGARGDTFALRDALSTLRALGLEDTARRASLQILLLERE</sequence>
<evidence type="ECO:0000256" key="1">
    <source>
        <dbReference type="SAM" id="MobiDB-lite"/>
    </source>
</evidence>
<name>A0A0F9PA74_9ZZZZ</name>
<organism evidence="2">
    <name type="scientific">marine sediment metagenome</name>
    <dbReference type="NCBI Taxonomy" id="412755"/>
    <lineage>
        <taxon>unclassified sequences</taxon>
        <taxon>metagenomes</taxon>
        <taxon>ecological metagenomes</taxon>
    </lineage>
</organism>
<reference evidence="2" key="1">
    <citation type="journal article" date="2015" name="Nature">
        <title>Complex archaea that bridge the gap between prokaryotes and eukaryotes.</title>
        <authorList>
            <person name="Spang A."/>
            <person name="Saw J.H."/>
            <person name="Jorgensen S.L."/>
            <person name="Zaremba-Niedzwiedzka K."/>
            <person name="Martijn J."/>
            <person name="Lind A.E."/>
            <person name="van Eijk R."/>
            <person name="Schleper C."/>
            <person name="Guy L."/>
            <person name="Ettema T.J."/>
        </authorList>
    </citation>
    <scope>NUCLEOTIDE SEQUENCE</scope>
</reference>
<comment type="caution">
    <text evidence="2">The sequence shown here is derived from an EMBL/GenBank/DDBJ whole genome shotgun (WGS) entry which is preliminary data.</text>
</comment>
<proteinExistence type="predicted"/>
<protein>
    <submittedName>
        <fullName evidence="2">Uncharacterized protein</fullName>
    </submittedName>
</protein>
<dbReference type="AlphaFoldDB" id="A0A0F9PA74"/>
<feature type="region of interest" description="Disordered" evidence="1">
    <location>
        <begin position="25"/>
        <end position="73"/>
    </location>
</feature>
<evidence type="ECO:0000313" key="2">
    <source>
        <dbReference type="EMBL" id="KKN27059.1"/>
    </source>
</evidence>
<gene>
    <name evidence="2" type="ORF">LCGC14_0868450</name>
</gene>
<dbReference type="EMBL" id="LAZR01002671">
    <property type="protein sequence ID" value="KKN27059.1"/>
    <property type="molecule type" value="Genomic_DNA"/>
</dbReference>
<accession>A0A0F9PA74</accession>